<dbReference type="InterPro" id="IPR001647">
    <property type="entry name" value="HTH_TetR"/>
</dbReference>
<dbReference type="EMBL" id="PGFH01000001">
    <property type="protein sequence ID" value="PJJ81437.1"/>
    <property type="molecule type" value="Genomic_DNA"/>
</dbReference>
<dbReference type="GO" id="GO:0003700">
    <property type="term" value="F:DNA-binding transcription factor activity"/>
    <property type="evidence" value="ECO:0007669"/>
    <property type="project" value="TreeGrafter"/>
</dbReference>
<proteinExistence type="predicted"/>
<evidence type="ECO:0000256" key="5">
    <source>
        <dbReference type="PROSITE-ProRule" id="PRU00335"/>
    </source>
</evidence>
<evidence type="ECO:0000313" key="8">
    <source>
        <dbReference type="Proteomes" id="UP000231742"/>
    </source>
</evidence>
<dbReference type="Gene3D" id="1.10.357.10">
    <property type="entry name" value="Tetracycline Repressor, domain 2"/>
    <property type="match status" value="1"/>
</dbReference>
<gene>
    <name evidence="7" type="ORF">CLV85_0614</name>
</gene>
<evidence type="ECO:0000256" key="2">
    <source>
        <dbReference type="ARBA" id="ARBA00023015"/>
    </source>
</evidence>
<accession>A0A2M9D6U1</accession>
<keyword evidence="3 5" id="KW-0238">DNA-binding</keyword>
<dbReference type="InterPro" id="IPR050109">
    <property type="entry name" value="HTH-type_TetR-like_transc_reg"/>
</dbReference>
<evidence type="ECO:0000256" key="3">
    <source>
        <dbReference type="ARBA" id="ARBA00023125"/>
    </source>
</evidence>
<dbReference type="InterPro" id="IPR036271">
    <property type="entry name" value="Tet_transcr_reg_TetR-rel_C_sf"/>
</dbReference>
<keyword evidence="8" id="KW-1185">Reference proteome</keyword>
<keyword evidence="1" id="KW-0678">Repressor</keyword>
<dbReference type="SUPFAM" id="SSF46689">
    <property type="entry name" value="Homeodomain-like"/>
    <property type="match status" value="1"/>
</dbReference>
<feature type="domain" description="HTH tetR-type" evidence="6">
    <location>
        <begin position="12"/>
        <end position="72"/>
    </location>
</feature>
<dbReference type="PANTHER" id="PTHR30055:SF234">
    <property type="entry name" value="HTH-TYPE TRANSCRIPTIONAL REGULATOR BETI"/>
    <property type="match status" value="1"/>
</dbReference>
<dbReference type="SUPFAM" id="SSF48498">
    <property type="entry name" value="Tetracyclin repressor-like, C-terminal domain"/>
    <property type="match status" value="1"/>
</dbReference>
<dbReference type="Proteomes" id="UP000231742">
    <property type="component" value="Unassembled WGS sequence"/>
</dbReference>
<dbReference type="PANTHER" id="PTHR30055">
    <property type="entry name" value="HTH-TYPE TRANSCRIPTIONAL REGULATOR RUTR"/>
    <property type="match status" value="1"/>
</dbReference>
<dbReference type="InterPro" id="IPR039538">
    <property type="entry name" value="BetI_C"/>
</dbReference>
<dbReference type="PROSITE" id="PS50977">
    <property type="entry name" value="HTH_TETR_2"/>
    <property type="match status" value="1"/>
</dbReference>
<dbReference type="GO" id="GO:0000976">
    <property type="term" value="F:transcription cis-regulatory region binding"/>
    <property type="evidence" value="ECO:0007669"/>
    <property type="project" value="TreeGrafter"/>
</dbReference>
<sequence length="201" mass="21852">MAAGTTRRRNATERASEIRDAAQQIALTRGLAAISLRALAAHCGVTAPLITHYEPSMETLVATTFSDIAEKEIAEVERFALAPNKPLDQIRALIEAIADPARDNVGEVWTDAWSLGRRNEPLAEAARQSMDSWHALAIGIIRAGQDAGQFAPVSPERAALVLFALVDATSAYQLVNFRSRETRESLVRETLEDMLDVSLGT</sequence>
<keyword evidence="2" id="KW-0805">Transcription regulation</keyword>
<organism evidence="7 8">
    <name type="scientific">Salinibacterium amurskyense</name>
    <dbReference type="NCBI Taxonomy" id="205941"/>
    <lineage>
        <taxon>Bacteria</taxon>
        <taxon>Bacillati</taxon>
        <taxon>Actinomycetota</taxon>
        <taxon>Actinomycetes</taxon>
        <taxon>Micrococcales</taxon>
        <taxon>Microbacteriaceae</taxon>
        <taxon>Salinibacterium</taxon>
    </lineage>
</organism>
<dbReference type="OrthoDB" id="4548508at2"/>
<keyword evidence="4" id="KW-0804">Transcription</keyword>
<evidence type="ECO:0000256" key="4">
    <source>
        <dbReference type="ARBA" id="ARBA00023163"/>
    </source>
</evidence>
<protein>
    <submittedName>
        <fullName evidence="7">TetR family transcriptional regulator</fullName>
    </submittedName>
</protein>
<dbReference type="Pfam" id="PF13977">
    <property type="entry name" value="TetR_C_6"/>
    <property type="match status" value="1"/>
</dbReference>
<feature type="DNA-binding region" description="H-T-H motif" evidence="5">
    <location>
        <begin position="35"/>
        <end position="54"/>
    </location>
</feature>
<evidence type="ECO:0000256" key="1">
    <source>
        <dbReference type="ARBA" id="ARBA00022491"/>
    </source>
</evidence>
<evidence type="ECO:0000259" key="6">
    <source>
        <dbReference type="PROSITE" id="PS50977"/>
    </source>
</evidence>
<evidence type="ECO:0000313" key="7">
    <source>
        <dbReference type="EMBL" id="PJJ81437.1"/>
    </source>
</evidence>
<dbReference type="RefSeq" id="WP_100388118.1">
    <property type="nucleotide sequence ID" value="NZ_BMZU01000001.1"/>
</dbReference>
<dbReference type="Pfam" id="PF00440">
    <property type="entry name" value="TetR_N"/>
    <property type="match status" value="1"/>
</dbReference>
<dbReference type="InterPro" id="IPR009057">
    <property type="entry name" value="Homeodomain-like_sf"/>
</dbReference>
<name>A0A2M9D6U1_9MICO</name>
<reference evidence="7 8" key="1">
    <citation type="submission" date="2017-11" db="EMBL/GenBank/DDBJ databases">
        <title>Genomic Encyclopedia of Archaeal and Bacterial Type Strains, Phase II (KMG-II): From Individual Species to Whole Genera.</title>
        <authorList>
            <person name="Goeker M."/>
        </authorList>
    </citation>
    <scope>NUCLEOTIDE SEQUENCE [LARGE SCALE GENOMIC DNA]</scope>
    <source>
        <strain evidence="7 8">DSM 16400</strain>
    </source>
</reference>
<comment type="caution">
    <text evidence="7">The sequence shown here is derived from an EMBL/GenBank/DDBJ whole genome shotgun (WGS) entry which is preliminary data.</text>
</comment>
<dbReference type="AlphaFoldDB" id="A0A2M9D6U1"/>